<accession>A0A1I1L7C6</accession>
<feature type="transmembrane region" description="Helical" evidence="1">
    <location>
        <begin position="110"/>
        <end position="134"/>
    </location>
</feature>
<dbReference type="RefSeq" id="WP_074961753.1">
    <property type="nucleotide sequence ID" value="NZ_FOKQ01000018.1"/>
</dbReference>
<feature type="transmembrane region" description="Helical" evidence="1">
    <location>
        <begin position="63"/>
        <end position="83"/>
    </location>
</feature>
<feature type="transmembrane region" description="Helical" evidence="1">
    <location>
        <begin position="331"/>
        <end position="352"/>
    </location>
</feature>
<evidence type="ECO:0000256" key="1">
    <source>
        <dbReference type="SAM" id="Phobius"/>
    </source>
</evidence>
<feature type="transmembrane region" description="Helical" evidence="1">
    <location>
        <begin position="274"/>
        <end position="295"/>
    </location>
</feature>
<gene>
    <name evidence="2" type="ORF">SAMN02910406_02175</name>
</gene>
<proteinExistence type="predicted"/>
<keyword evidence="1" id="KW-1133">Transmembrane helix</keyword>
<keyword evidence="1" id="KW-0472">Membrane</keyword>
<dbReference type="Proteomes" id="UP000182192">
    <property type="component" value="Unassembled WGS sequence"/>
</dbReference>
<evidence type="ECO:0000313" key="3">
    <source>
        <dbReference type="Proteomes" id="UP000182192"/>
    </source>
</evidence>
<feature type="transmembrane region" description="Helical" evidence="1">
    <location>
        <begin position="301"/>
        <end position="319"/>
    </location>
</feature>
<evidence type="ECO:0000313" key="2">
    <source>
        <dbReference type="EMBL" id="SFC68895.1"/>
    </source>
</evidence>
<reference evidence="2 3" key="1">
    <citation type="submission" date="2016-10" db="EMBL/GenBank/DDBJ databases">
        <authorList>
            <person name="de Groot N.N."/>
        </authorList>
    </citation>
    <scope>NUCLEOTIDE SEQUENCE [LARGE SCALE GENOMIC DNA]</scope>
    <source>
        <strain evidence="2 3">AR67</strain>
    </source>
</reference>
<dbReference type="EMBL" id="FOKQ01000018">
    <property type="protein sequence ID" value="SFC68895.1"/>
    <property type="molecule type" value="Genomic_DNA"/>
</dbReference>
<feature type="transmembrane region" description="Helical" evidence="1">
    <location>
        <begin position="179"/>
        <end position="200"/>
    </location>
</feature>
<feature type="transmembrane region" description="Helical" evidence="1">
    <location>
        <begin position="241"/>
        <end position="262"/>
    </location>
</feature>
<dbReference type="OrthoDB" id="1815332at2"/>
<sequence>MAQKYSKKISKAATAECRNRRKVRLMILIITVAAALFEASEFTVRNYNTDDIDLMFPNYDNFFGLFLMFVAAAFGAFAVYGVFSDLTNKQTADVQLSLPMSAKERFHSKLLAVAKLHLIPLACASLFVLIIGCVKGHTVIGDTFSFLFKIHCIVLAEALFVDSICVFCMCCCGAKAEGVYTSMITAFCVTLTPTLVYNFITNNFSSVSFSEDISNRFLAMFGGMIALSIESGYVFSSLESWVYLGINMAASCLLVFASFFIYRKRDGRQVGRPMVYDLFMELFMFTGLFTLFTMFSYVESWGIGLTLALIIYLVIRIVAARAKITPKTFLIWLLKYVACFGIFLVIMAAGYFTGGFGHYKLRMKEFKWDNADMQISTTQYANGSYLQQNRHSFHDNYYVSGKADYPYNDDTVFRSGYHENEIKKSELDDKLVKLNKLIDEYYTLENRNTEAFFDMMFGGVYKNEDTPGDYVSVYISLSDDNTISNNIDYGDTRDYDVYFIIPPDKLDDFLKDAQDILSDETDDVNARIYEDVGSY</sequence>
<feature type="transmembrane region" description="Helical" evidence="1">
    <location>
        <begin position="146"/>
        <end position="172"/>
    </location>
</feature>
<protein>
    <submittedName>
        <fullName evidence="2">ABC-type transport system involved in multi-copper enzyme maturation, permease component</fullName>
    </submittedName>
</protein>
<name>A0A1I1L7C6_RUMAL</name>
<keyword evidence="1" id="KW-0812">Transmembrane</keyword>
<dbReference type="AlphaFoldDB" id="A0A1I1L7C6"/>
<organism evidence="2 3">
    <name type="scientific">Ruminococcus albus</name>
    <dbReference type="NCBI Taxonomy" id="1264"/>
    <lineage>
        <taxon>Bacteria</taxon>
        <taxon>Bacillati</taxon>
        <taxon>Bacillota</taxon>
        <taxon>Clostridia</taxon>
        <taxon>Eubacteriales</taxon>
        <taxon>Oscillospiraceae</taxon>
        <taxon>Ruminococcus</taxon>
    </lineage>
</organism>